<keyword evidence="3" id="KW-0233">DNA recombination</keyword>
<evidence type="ECO:0000256" key="1">
    <source>
        <dbReference type="ARBA" id="ARBA00022908"/>
    </source>
</evidence>
<dbReference type="PANTHER" id="PTHR30461:SF2">
    <property type="entry name" value="SERINE RECOMBINASE PINE-RELATED"/>
    <property type="match status" value="1"/>
</dbReference>
<evidence type="ECO:0000256" key="5">
    <source>
        <dbReference type="PROSITE-ProRule" id="PRU10137"/>
    </source>
</evidence>
<reference evidence="7 8" key="1">
    <citation type="submission" date="2019-01" db="EMBL/GenBank/DDBJ databases">
        <authorList>
            <consortium name="Pathogen Informatics"/>
        </authorList>
    </citation>
    <scope>NUCLEOTIDE SEQUENCE [LARGE SCALE GENOMIC DNA]</scope>
    <source>
        <strain evidence="7 8">NCTC10138</strain>
    </source>
</reference>
<evidence type="ECO:0000256" key="4">
    <source>
        <dbReference type="PIRSR" id="PIRSR606118-50"/>
    </source>
</evidence>
<dbReference type="PROSITE" id="PS00398">
    <property type="entry name" value="RECOMBINASES_2"/>
    <property type="match status" value="1"/>
</dbReference>
<dbReference type="InterPro" id="IPR036162">
    <property type="entry name" value="Resolvase-like_N_sf"/>
</dbReference>
<keyword evidence="8" id="KW-1185">Reference proteome</keyword>
<dbReference type="GO" id="GO:0015074">
    <property type="term" value="P:DNA integration"/>
    <property type="evidence" value="ECO:0007669"/>
    <property type="project" value="UniProtKB-KW"/>
</dbReference>
<name>A0A449BBT9_HAPAX</name>
<dbReference type="RefSeq" id="WP_026390414.1">
    <property type="nucleotide sequence ID" value="NZ_LR215048.1"/>
</dbReference>
<keyword evidence="2" id="KW-0238">DNA-binding</keyword>
<dbReference type="Gene3D" id="3.40.50.1390">
    <property type="entry name" value="Resolvase, N-terminal catalytic domain"/>
    <property type="match status" value="1"/>
</dbReference>
<dbReference type="PROSITE" id="PS00397">
    <property type="entry name" value="RECOMBINASES_1"/>
    <property type="match status" value="1"/>
</dbReference>
<organism evidence="7 8">
    <name type="scientific">Haploplasma axanthum</name>
    <name type="common">Acholeplasma axanthum</name>
    <dbReference type="NCBI Taxonomy" id="29552"/>
    <lineage>
        <taxon>Bacteria</taxon>
        <taxon>Bacillati</taxon>
        <taxon>Mycoplasmatota</taxon>
        <taxon>Mollicutes</taxon>
        <taxon>Acholeplasmatales</taxon>
        <taxon>Acholeplasmataceae</taxon>
        <taxon>Haploplasma</taxon>
    </lineage>
</organism>
<dbReference type="CDD" id="cd03768">
    <property type="entry name" value="SR_ResInv"/>
    <property type="match status" value="1"/>
</dbReference>
<dbReference type="OrthoDB" id="9797501at2"/>
<dbReference type="STRING" id="1278311.GCA_000428705_00803"/>
<dbReference type="GO" id="GO:0000150">
    <property type="term" value="F:DNA strand exchange activity"/>
    <property type="evidence" value="ECO:0007669"/>
    <property type="project" value="InterPro"/>
</dbReference>
<dbReference type="PANTHER" id="PTHR30461">
    <property type="entry name" value="DNA-INVERTASE FROM LAMBDOID PROPHAGE"/>
    <property type="match status" value="1"/>
</dbReference>
<dbReference type="SUPFAM" id="SSF53041">
    <property type="entry name" value="Resolvase-like"/>
    <property type="match status" value="1"/>
</dbReference>
<dbReference type="KEGG" id="aaxa:NCTC10138_00252"/>
<proteinExistence type="predicted"/>
<protein>
    <submittedName>
        <fullName evidence="7">Site-specific recombinase</fullName>
    </submittedName>
</protein>
<dbReference type="InterPro" id="IPR006118">
    <property type="entry name" value="Recombinase_CS"/>
</dbReference>
<evidence type="ECO:0000256" key="3">
    <source>
        <dbReference type="ARBA" id="ARBA00023172"/>
    </source>
</evidence>
<dbReference type="SMART" id="SM00857">
    <property type="entry name" value="Resolvase"/>
    <property type="match status" value="1"/>
</dbReference>
<feature type="active site" description="O-(5'-phospho-DNA)-serine intermediate" evidence="4 5">
    <location>
        <position position="11"/>
    </location>
</feature>
<dbReference type="PROSITE" id="PS51736">
    <property type="entry name" value="RECOMBINASES_3"/>
    <property type="match status" value="1"/>
</dbReference>
<evidence type="ECO:0000313" key="8">
    <source>
        <dbReference type="Proteomes" id="UP000289841"/>
    </source>
</evidence>
<gene>
    <name evidence="7" type="primary">pin</name>
    <name evidence="7" type="ORF">NCTC10138_00252</name>
</gene>
<dbReference type="EMBL" id="LR215048">
    <property type="protein sequence ID" value="VEU79899.1"/>
    <property type="molecule type" value="Genomic_DNA"/>
</dbReference>
<evidence type="ECO:0000259" key="6">
    <source>
        <dbReference type="PROSITE" id="PS51736"/>
    </source>
</evidence>
<feature type="domain" description="Resolvase/invertase-type recombinase catalytic" evidence="6">
    <location>
        <begin position="3"/>
        <end position="148"/>
    </location>
</feature>
<dbReference type="AlphaFoldDB" id="A0A449BBT9"/>
<dbReference type="InterPro" id="IPR006119">
    <property type="entry name" value="Resolv_N"/>
</dbReference>
<evidence type="ECO:0000313" key="7">
    <source>
        <dbReference type="EMBL" id="VEU79899.1"/>
    </source>
</evidence>
<dbReference type="InterPro" id="IPR050639">
    <property type="entry name" value="SSR_resolvase"/>
</dbReference>
<evidence type="ECO:0000256" key="2">
    <source>
        <dbReference type="ARBA" id="ARBA00023125"/>
    </source>
</evidence>
<dbReference type="GO" id="GO:0003677">
    <property type="term" value="F:DNA binding"/>
    <property type="evidence" value="ECO:0007669"/>
    <property type="project" value="UniProtKB-KW"/>
</dbReference>
<accession>A0A449BBT9</accession>
<sequence length="196" mass="22637">MTKTYAYIRVSSITQSIDRQLDEIERLDLPKKNIFIDKQSGKDFERKSYLKLKSKLKEGDLLIVKSIDRLGRNYEMIIDEWSYITKKIGADIKVLDMPLLDTRIQPENLVGKFISDIVLQVLSFVAENERDNIKQRQAEGIRLAKEKGIHMGRPKLTLPDNFYVIASKFKSKEISSNEALTILGISKSSFYKYLKA</sequence>
<keyword evidence="1" id="KW-0229">DNA integration</keyword>
<dbReference type="Pfam" id="PF00239">
    <property type="entry name" value="Resolvase"/>
    <property type="match status" value="1"/>
</dbReference>
<dbReference type="Proteomes" id="UP000289841">
    <property type="component" value="Chromosome"/>
</dbReference>